<feature type="transmembrane region" description="Helical" evidence="1">
    <location>
        <begin position="179"/>
        <end position="206"/>
    </location>
</feature>
<evidence type="ECO:0000256" key="1">
    <source>
        <dbReference type="SAM" id="Phobius"/>
    </source>
</evidence>
<keyword evidence="4" id="KW-1185">Reference proteome</keyword>
<evidence type="ECO:0000313" key="2">
    <source>
        <dbReference type="EMBL" id="KAG6624798.1"/>
    </source>
</evidence>
<evidence type="ECO:0000313" key="4">
    <source>
        <dbReference type="Proteomes" id="UP000811609"/>
    </source>
</evidence>
<organism evidence="2 4">
    <name type="scientific">Carya illinoinensis</name>
    <name type="common">Pecan</name>
    <dbReference type="NCBI Taxonomy" id="32201"/>
    <lineage>
        <taxon>Eukaryota</taxon>
        <taxon>Viridiplantae</taxon>
        <taxon>Streptophyta</taxon>
        <taxon>Embryophyta</taxon>
        <taxon>Tracheophyta</taxon>
        <taxon>Spermatophyta</taxon>
        <taxon>Magnoliopsida</taxon>
        <taxon>eudicotyledons</taxon>
        <taxon>Gunneridae</taxon>
        <taxon>Pentapetalae</taxon>
        <taxon>rosids</taxon>
        <taxon>fabids</taxon>
        <taxon>Fagales</taxon>
        <taxon>Juglandaceae</taxon>
        <taxon>Carya</taxon>
    </lineage>
</organism>
<dbReference type="EMBL" id="CM031840">
    <property type="protein sequence ID" value="KAG6672273.1"/>
    <property type="molecule type" value="Genomic_DNA"/>
</dbReference>
<protein>
    <submittedName>
        <fullName evidence="2">Uncharacterized protein</fullName>
    </submittedName>
</protein>
<comment type="caution">
    <text evidence="2">The sequence shown here is derived from an EMBL/GenBank/DDBJ whole genome shotgun (WGS) entry which is preliminary data.</text>
</comment>
<dbReference type="AlphaFoldDB" id="A0A8T1N5S2"/>
<proteinExistence type="predicted"/>
<gene>
    <name evidence="2" type="ORF">CIPAW_16G052600</name>
    <name evidence="3" type="ORF">I3842_16G050000</name>
</gene>
<dbReference type="Pfam" id="PF03350">
    <property type="entry name" value="UPF0114"/>
    <property type="match status" value="1"/>
</dbReference>
<dbReference type="PANTHER" id="PTHR31721">
    <property type="entry name" value="OS06G0710300 PROTEIN"/>
    <property type="match status" value="1"/>
</dbReference>
<keyword evidence="1" id="KW-0472">Membrane</keyword>
<sequence>MATARLMFRTARPPLTFGLPSSSSSSASASLSGTTVRCVSKAGFIEADNRKSVSGDGERKPVAAVKASAAPSEPILSSELRVGRGILLSDLASLVANVIKAAMSTLRSMAVKQRRRLRLYVQLFIERAIIDCRFFTLFAVVGSLFGSVLCFLEGCFTILKSYLRYFHSFSDKSNQEHVMQLLIQAIDMFLVGTAMLMFGMGLYVIFVGKKTMTGKGPRLSGSNLFGLFYMKTLPAWVEIEMQSVSQAKSKIGHAVMMILQAGVLEKLKNIPLVSGVDLACFAGAVLISSASIFLLSRLSAGSDTIEDCIGS</sequence>
<dbReference type="Proteomes" id="UP000811609">
    <property type="component" value="Chromosome 16"/>
</dbReference>
<feature type="transmembrane region" description="Helical" evidence="1">
    <location>
        <begin position="276"/>
        <end position="295"/>
    </location>
</feature>
<accession>A0A8T1N5S2</accession>
<reference evidence="3" key="2">
    <citation type="submission" date="2021-01" db="EMBL/GenBank/DDBJ databases">
        <authorList>
            <person name="Lovell J.T."/>
            <person name="Bentley N."/>
            <person name="Bhattarai G."/>
            <person name="Jenkins J.W."/>
            <person name="Sreedasyam A."/>
            <person name="Alarcon Y."/>
            <person name="Bock C."/>
            <person name="Boston L."/>
            <person name="Carlson J."/>
            <person name="Cervantes K."/>
            <person name="Clermont K."/>
            <person name="Krom N."/>
            <person name="Kubenka K."/>
            <person name="Mamidi S."/>
            <person name="Mattison C."/>
            <person name="Monteros M."/>
            <person name="Pisani C."/>
            <person name="Plott C."/>
            <person name="Rajasekar S."/>
            <person name="Rhein H.S."/>
            <person name="Rohla C."/>
            <person name="Song M."/>
            <person name="Hilaire R.S."/>
            <person name="Shu S."/>
            <person name="Wells L."/>
            <person name="Wang X."/>
            <person name="Webber J."/>
            <person name="Heerema R.J."/>
            <person name="Klein P."/>
            <person name="Conner P."/>
            <person name="Grauke L."/>
            <person name="Grimwood J."/>
            <person name="Schmutz J."/>
            <person name="Randall J.J."/>
        </authorList>
    </citation>
    <scope>NUCLEOTIDE SEQUENCE</scope>
    <source>
        <tissue evidence="3">Leaf</tissue>
    </source>
</reference>
<keyword evidence="1" id="KW-0812">Transmembrane</keyword>
<reference evidence="2" key="1">
    <citation type="submission" date="2020-12" db="EMBL/GenBank/DDBJ databases">
        <title>WGS assembly of Carya illinoinensis cv. Pawnee.</title>
        <authorList>
            <person name="Platts A."/>
            <person name="Shu S."/>
            <person name="Wright S."/>
            <person name="Barry K."/>
            <person name="Edger P."/>
            <person name="Pires J.C."/>
            <person name="Schmutz J."/>
        </authorList>
    </citation>
    <scope>NUCLEOTIDE SEQUENCE</scope>
    <source>
        <tissue evidence="2">Leaf</tissue>
    </source>
</reference>
<keyword evidence="1" id="KW-1133">Transmembrane helix</keyword>
<name>A0A8T1N5S2_CARIL</name>
<dbReference type="PANTHER" id="PTHR31721:SF3">
    <property type="entry name" value="EXPRESSED PROTEIN"/>
    <property type="match status" value="1"/>
</dbReference>
<evidence type="ECO:0000313" key="3">
    <source>
        <dbReference type="EMBL" id="KAG6672273.1"/>
    </source>
</evidence>
<feature type="transmembrane region" description="Helical" evidence="1">
    <location>
        <begin position="134"/>
        <end position="159"/>
    </location>
</feature>
<dbReference type="InterPro" id="IPR005134">
    <property type="entry name" value="UPF0114"/>
</dbReference>
<dbReference type="EMBL" id="CM031824">
    <property type="protein sequence ID" value="KAG6624798.1"/>
    <property type="molecule type" value="Genomic_DNA"/>
</dbReference>
<dbReference type="Proteomes" id="UP000811246">
    <property type="component" value="Chromosome 16"/>
</dbReference>